<evidence type="ECO:0000313" key="2">
    <source>
        <dbReference type="Proteomes" id="UP001171916"/>
    </source>
</evidence>
<dbReference type="SUPFAM" id="SSF53254">
    <property type="entry name" value="Phosphoglycerate mutase-like"/>
    <property type="match status" value="1"/>
</dbReference>
<dbReference type="Gene3D" id="3.40.50.1240">
    <property type="entry name" value="Phosphoglycerate mutase-like"/>
    <property type="match status" value="1"/>
</dbReference>
<accession>A0ABT7YDN4</accession>
<evidence type="ECO:0000313" key="1">
    <source>
        <dbReference type="EMBL" id="MDN3204640.1"/>
    </source>
</evidence>
<dbReference type="RefSeq" id="WP_290000302.1">
    <property type="nucleotide sequence ID" value="NZ_JAUEPH010000004.1"/>
</dbReference>
<gene>
    <name evidence="1" type="ORF">QVH07_10800</name>
</gene>
<dbReference type="InterPro" id="IPR029033">
    <property type="entry name" value="His_PPase_superfam"/>
</dbReference>
<sequence length="155" mass="17499">MKKLFLLRHGEAGFAKTTDFNRELTPNGIHQLIKLTLEVAKEVPSIDYMLCSTAQRTRQTAQVIEEGISITEKEYRQEIYSGKLKDLLSMIEELPERVNSCLLVGHNPIISLLLAQLTGSDYRNMSPGTLANLDLEVADWQMIGMDTCSISWIKN</sequence>
<dbReference type="EMBL" id="JAUEPH010000004">
    <property type="protein sequence ID" value="MDN3204640.1"/>
    <property type="molecule type" value="Genomic_DNA"/>
</dbReference>
<dbReference type="SMART" id="SM00855">
    <property type="entry name" value="PGAM"/>
    <property type="match status" value="1"/>
</dbReference>
<protein>
    <submittedName>
        <fullName evidence="1">Histidine phosphatase family protein</fullName>
    </submittedName>
</protein>
<name>A0ABT7YDN4_9BACT</name>
<dbReference type="Pfam" id="PF00300">
    <property type="entry name" value="His_Phos_1"/>
    <property type="match status" value="1"/>
</dbReference>
<dbReference type="Proteomes" id="UP001171916">
    <property type="component" value="Unassembled WGS sequence"/>
</dbReference>
<keyword evidence="2" id="KW-1185">Reference proteome</keyword>
<organism evidence="1 2">
    <name type="scientific">Algoriphagus sediminis</name>
    <dbReference type="NCBI Taxonomy" id="3057113"/>
    <lineage>
        <taxon>Bacteria</taxon>
        <taxon>Pseudomonadati</taxon>
        <taxon>Bacteroidota</taxon>
        <taxon>Cytophagia</taxon>
        <taxon>Cytophagales</taxon>
        <taxon>Cyclobacteriaceae</taxon>
        <taxon>Algoriphagus</taxon>
    </lineage>
</organism>
<proteinExistence type="predicted"/>
<comment type="caution">
    <text evidence="1">The sequence shown here is derived from an EMBL/GenBank/DDBJ whole genome shotgun (WGS) entry which is preliminary data.</text>
</comment>
<dbReference type="InterPro" id="IPR013078">
    <property type="entry name" value="His_Pase_superF_clade-1"/>
</dbReference>
<dbReference type="CDD" id="cd07067">
    <property type="entry name" value="HP_PGM_like"/>
    <property type="match status" value="1"/>
</dbReference>
<reference evidence="1" key="1">
    <citation type="submission" date="2023-06" db="EMBL/GenBank/DDBJ databases">
        <title>Robiginitalea aurantiacus sp. nov. and Algoriphagus sediminis sp. nov., isolated from coastal sediment.</title>
        <authorList>
            <person name="Zhou Z.Y."/>
            <person name="An J."/>
            <person name="Jia Y.W."/>
            <person name="Du Z.J."/>
        </authorList>
    </citation>
    <scope>NUCLEOTIDE SEQUENCE</scope>
    <source>
        <strain evidence="1">C2-7</strain>
    </source>
</reference>